<dbReference type="Pfam" id="PF00018">
    <property type="entry name" value="SH3_1"/>
    <property type="match status" value="1"/>
</dbReference>
<proteinExistence type="predicted"/>
<organism evidence="5 6">
    <name type="scientific">Diplogelasinospora grovesii</name>
    <dbReference type="NCBI Taxonomy" id="303347"/>
    <lineage>
        <taxon>Eukaryota</taxon>
        <taxon>Fungi</taxon>
        <taxon>Dikarya</taxon>
        <taxon>Ascomycota</taxon>
        <taxon>Pezizomycotina</taxon>
        <taxon>Sordariomycetes</taxon>
        <taxon>Sordariomycetidae</taxon>
        <taxon>Sordariales</taxon>
        <taxon>Diplogelasinosporaceae</taxon>
        <taxon>Diplogelasinospora</taxon>
    </lineage>
</organism>
<reference evidence="6" key="1">
    <citation type="journal article" date="2023" name="Mol. Phylogenet. Evol.">
        <title>Genome-scale phylogeny and comparative genomics of the fungal order Sordariales.</title>
        <authorList>
            <person name="Hensen N."/>
            <person name="Bonometti L."/>
            <person name="Westerberg I."/>
            <person name="Brannstrom I.O."/>
            <person name="Guillou S."/>
            <person name="Cros-Aarteil S."/>
            <person name="Calhoun S."/>
            <person name="Haridas S."/>
            <person name="Kuo A."/>
            <person name="Mondo S."/>
            <person name="Pangilinan J."/>
            <person name="Riley R."/>
            <person name="LaButti K."/>
            <person name="Andreopoulos B."/>
            <person name="Lipzen A."/>
            <person name="Chen C."/>
            <person name="Yan M."/>
            <person name="Daum C."/>
            <person name="Ng V."/>
            <person name="Clum A."/>
            <person name="Steindorff A."/>
            <person name="Ohm R.A."/>
            <person name="Martin F."/>
            <person name="Silar P."/>
            <person name="Natvig D.O."/>
            <person name="Lalanne C."/>
            <person name="Gautier V."/>
            <person name="Ament-Velasquez S.L."/>
            <person name="Kruys A."/>
            <person name="Hutchinson M.I."/>
            <person name="Powell A.J."/>
            <person name="Barry K."/>
            <person name="Miller A.N."/>
            <person name="Grigoriev I.V."/>
            <person name="Debuchy R."/>
            <person name="Gladieux P."/>
            <person name="Hiltunen Thoren M."/>
            <person name="Johannesson H."/>
        </authorList>
    </citation>
    <scope>NUCLEOTIDE SEQUENCE [LARGE SCALE GENOMIC DNA]</scope>
    <source>
        <strain evidence="6">CBS 340.73</strain>
    </source>
</reference>
<gene>
    <name evidence="5" type="ORF">QBC46DRAFT_316570</name>
</gene>
<dbReference type="InterPro" id="IPR036028">
    <property type="entry name" value="SH3-like_dom_sf"/>
</dbReference>
<accession>A0AAN6N4F3</accession>
<comment type="caution">
    <text evidence="5">The sequence shown here is derived from an EMBL/GenBank/DDBJ whole genome shotgun (WGS) entry which is preliminary data.</text>
</comment>
<dbReference type="CDD" id="cd00174">
    <property type="entry name" value="SH3"/>
    <property type="match status" value="1"/>
</dbReference>
<evidence type="ECO:0000256" key="2">
    <source>
        <dbReference type="PROSITE-ProRule" id="PRU00192"/>
    </source>
</evidence>
<dbReference type="Proteomes" id="UP001303473">
    <property type="component" value="Unassembled WGS sequence"/>
</dbReference>
<dbReference type="PROSITE" id="PS50002">
    <property type="entry name" value="SH3"/>
    <property type="match status" value="1"/>
</dbReference>
<evidence type="ECO:0000313" key="5">
    <source>
        <dbReference type="EMBL" id="KAK3938992.1"/>
    </source>
</evidence>
<dbReference type="SUPFAM" id="SSF50044">
    <property type="entry name" value="SH3-domain"/>
    <property type="match status" value="1"/>
</dbReference>
<evidence type="ECO:0000313" key="6">
    <source>
        <dbReference type="Proteomes" id="UP001303473"/>
    </source>
</evidence>
<name>A0AAN6N4F3_9PEZI</name>
<protein>
    <recommendedName>
        <fullName evidence="4">SH3 domain-containing protein</fullName>
    </recommendedName>
</protein>
<keyword evidence="1 2" id="KW-0728">SH3 domain</keyword>
<dbReference type="PRINTS" id="PR00452">
    <property type="entry name" value="SH3DOMAIN"/>
</dbReference>
<evidence type="ECO:0000256" key="3">
    <source>
        <dbReference type="SAM" id="MobiDB-lite"/>
    </source>
</evidence>
<keyword evidence="6" id="KW-1185">Reference proteome</keyword>
<evidence type="ECO:0000259" key="4">
    <source>
        <dbReference type="PROSITE" id="PS50002"/>
    </source>
</evidence>
<feature type="domain" description="SH3" evidence="4">
    <location>
        <begin position="408"/>
        <end position="467"/>
    </location>
</feature>
<dbReference type="Gene3D" id="2.30.30.40">
    <property type="entry name" value="SH3 Domains"/>
    <property type="match status" value="1"/>
</dbReference>
<evidence type="ECO:0000256" key="1">
    <source>
        <dbReference type="ARBA" id="ARBA00022443"/>
    </source>
</evidence>
<sequence length="467" mass="52460">MSPIFSPLLETPTHKHPRPPPELISDTRETVASMNTETAIALVFTGIMAAASMGKFMEAPEKRKVVQSRQLPGASQSAPSATLTPEECEVGSDTFRRDIFVVFGVLGEKLLNLGVVNEPWLPIAREEVIKCLGIKGPAFYTIFSEDMEDAMQYAVAAAMFLCAGCWPLPIYPGFGACVLNDWLWAYPGQGRVNEPETRQFDDCIALLKTASQGHDLLKAYPKGLNQMSPSYDKLESQDIVWYIDDKNSQCKKRGRPRLFDGSVITDIIWPCSTYNSQFALQNQHTYDYSGLSQVLRWQQDAGRMIYGFLVGGFLDLQYGQMMEPMSEIATSILWWLYGLNGMTFKLIYQGQLDISHWKLKKKYQQRWLLEAQQAIYALRDESRVQLRDATRLAMASVLPTSLPPPPAYSLRNVEAQFDFSSRGTGELSFQKGDVLEILRDSNGDGWLIARGKDGVEGKIPEAYVRTL</sequence>
<dbReference type="SMART" id="SM00326">
    <property type="entry name" value="SH3"/>
    <property type="match status" value="1"/>
</dbReference>
<feature type="region of interest" description="Disordered" evidence="3">
    <location>
        <begin position="1"/>
        <end position="22"/>
    </location>
</feature>
<dbReference type="EMBL" id="MU853818">
    <property type="protein sequence ID" value="KAK3938992.1"/>
    <property type="molecule type" value="Genomic_DNA"/>
</dbReference>
<dbReference type="AlphaFoldDB" id="A0AAN6N4F3"/>
<dbReference type="InterPro" id="IPR001452">
    <property type="entry name" value="SH3_domain"/>
</dbReference>